<dbReference type="SUPFAM" id="SSF54001">
    <property type="entry name" value="Cysteine proteinases"/>
    <property type="match status" value="1"/>
</dbReference>
<dbReference type="InterPro" id="IPR038765">
    <property type="entry name" value="Papain-like_cys_pep_sf"/>
</dbReference>
<dbReference type="InterPro" id="IPR028889">
    <property type="entry name" value="USP"/>
</dbReference>
<dbReference type="GO" id="GO:0004843">
    <property type="term" value="F:cysteine-type deubiquitinase activity"/>
    <property type="evidence" value="ECO:0007669"/>
    <property type="project" value="UniProtKB-EC"/>
</dbReference>
<feature type="compositionally biased region" description="Low complexity" evidence="4">
    <location>
        <begin position="376"/>
        <end position="393"/>
    </location>
</feature>
<organism evidence="6 7">
    <name type="scientific">Albula glossodonta</name>
    <name type="common">roundjaw bonefish</name>
    <dbReference type="NCBI Taxonomy" id="121402"/>
    <lineage>
        <taxon>Eukaryota</taxon>
        <taxon>Metazoa</taxon>
        <taxon>Chordata</taxon>
        <taxon>Craniata</taxon>
        <taxon>Vertebrata</taxon>
        <taxon>Euteleostomi</taxon>
        <taxon>Actinopterygii</taxon>
        <taxon>Neopterygii</taxon>
        <taxon>Teleostei</taxon>
        <taxon>Albuliformes</taxon>
        <taxon>Albulidae</taxon>
        <taxon>Albula</taxon>
    </lineage>
</organism>
<keyword evidence="7" id="KW-1185">Reference proteome</keyword>
<feature type="compositionally biased region" description="Pro residues" evidence="4">
    <location>
        <begin position="597"/>
        <end position="611"/>
    </location>
</feature>
<dbReference type="CDD" id="cd02674">
    <property type="entry name" value="Peptidase_C19R"/>
    <property type="match status" value="1"/>
</dbReference>
<dbReference type="OrthoDB" id="292964at2759"/>
<feature type="domain" description="USP" evidence="5">
    <location>
        <begin position="166"/>
        <end position="480"/>
    </location>
</feature>
<dbReference type="Gene3D" id="3.90.70.10">
    <property type="entry name" value="Cysteine proteinases"/>
    <property type="match status" value="1"/>
</dbReference>
<feature type="region of interest" description="Disordered" evidence="4">
    <location>
        <begin position="1"/>
        <end position="31"/>
    </location>
</feature>
<proteinExistence type="predicted"/>
<dbReference type="InterPro" id="IPR018200">
    <property type="entry name" value="USP_CS"/>
</dbReference>
<feature type="compositionally biased region" description="Basic and acidic residues" evidence="4">
    <location>
        <begin position="693"/>
        <end position="708"/>
    </location>
</feature>
<feature type="compositionally biased region" description="Basic and acidic residues" evidence="4">
    <location>
        <begin position="622"/>
        <end position="631"/>
    </location>
</feature>
<feature type="compositionally biased region" description="Low complexity" evidence="4">
    <location>
        <begin position="522"/>
        <end position="538"/>
    </location>
</feature>
<dbReference type="InterPro" id="IPR001394">
    <property type="entry name" value="Peptidase_C19_UCH"/>
</dbReference>
<dbReference type="AlphaFoldDB" id="A0A8T2P2M7"/>
<protein>
    <recommendedName>
        <fullName evidence="2">ubiquitinyl hydrolase 1</fullName>
        <ecNumber evidence="2">3.4.19.12</ecNumber>
    </recommendedName>
</protein>
<dbReference type="PROSITE" id="PS50235">
    <property type="entry name" value="USP_3"/>
    <property type="match status" value="1"/>
</dbReference>
<reference evidence="6" key="1">
    <citation type="thesis" date="2021" institute="BYU ScholarsArchive" country="Provo, UT, USA">
        <title>Applications of and Algorithms for Genome Assembly and Genomic Analyses with an Emphasis on Marine Teleosts.</title>
        <authorList>
            <person name="Pickett B.D."/>
        </authorList>
    </citation>
    <scope>NUCLEOTIDE SEQUENCE</scope>
    <source>
        <strain evidence="6">HI-2016</strain>
    </source>
</reference>
<dbReference type="PANTHER" id="PTHR21646">
    <property type="entry name" value="UBIQUITIN CARBOXYL-TERMINAL HYDROLASE"/>
    <property type="match status" value="1"/>
</dbReference>
<evidence type="ECO:0000256" key="3">
    <source>
        <dbReference type="ARBA" id="ARBA00022801"/>
    </source>
</evidence>
<evidence type="ECO:0000256" key="4">
    <source>
        <dbReference type="SAM" id="MobiDB-lite"/>
    </source>
</evidence>
<feature type="compositionally biased region" description="Basic and acidic residues" evidence="4">
    <location>
        <begin position="828"/>
        <end position="837"/>
    </location>
</feature>
<dbReference type="FunFam" id="3.90.70.10:FF:000048">
    <property type="entry name" value="Ubiquitin carboxyl-terminal hydrolase 31"/>
    <property type="match status" value="1"/>
</dbReference>
<gene>
    <name evidence="6" type="ORF">JZ751_013264</name>
</gene>
<feature type="compositionally biased region" description="Basic and acidic residues" evidence="4">
    <location>
        <begin position="766"/>
        <end position="780"/>
    </location>
</feature>
<dbReference type="GO" id="GO:0016579">
    <property type="term" value="P:protein deubiquitination"/>
    <property type="evidence" value="ECO:0007669"/>
    <property type="project" value="InterPro"/>
</dbReference>
<evidence type="ECO:0000313" key="7">
    <source>
        <dbReference type="Proteomes" id="UP000824540"/>
    </source>
</evidence>
<evidence type="ECO:0000256" key="1">
    <source>
        <dbReference type="ARBA" id="ARBA00000707"/>
    </source>
</evidence>
<feature type="region of interest" description="Disordered" evidence="4">
    <location>
        <begin position="371"/>
        <end position="394"/>
    </location>
</feature>
<dbReference type="Pfam" id="PF00443">
    <property type="entry name" value="UCH"/>
    <property type="match status" value="1"/>
</dbReference>
<accession>A0A8T2P2M7</accession>
<comment type="catalytic activity">
    <reaction evidence="1">
        <text>Thiol-dependent hydrolysis of ester, thioester, amide, peptide and isopeptide bonds formed by the C-terminal Gly of ubiquitin (a 76-residue protein attached to proteins as an intracellular targeting signal).</text>
        <dbReference type="EC" id="3.4.19.12"/>
    </reaction>
</comment>
<keyword evidence="3" id="KW-0378">Hydrolase</keyword>
<feature type="compositionally biased region" description="Basic and acidic residues" evidence="4">
    <location>
        <begin position="539"/>
        <end position="552"/>
    </location>
</feature>
<dbReference type="Proteomes" id="UP000824540">
    <property type="component" value="Unassembled WGS sequence"/>
</dbReference>
<name>A0A8T2P2M7_9TELE</name>
<feature type="compositionally biased region" description="Polar residues" evidence="4">
    <location>
        <begin position="138"/>
        <end position="148"/>
    </location>
</feature>
<dbReference type="InterPro" id="IPR050185">
    <property type="entry name" value="Ub_carboxyl-term_hydrolase"/>
</dbReference>
<dbReference type="EC" id="3.4.19.12" evidence="2"/>
<sequence length="893" mass="96428">MNPSSRSAKRRQREAAQCLSPPPFGRGPAGQQRVLESLPDIAHAGLSWDLDGQPVFLKPPPGGHSGARREQAVPCAVMTAMTNPVILTEIYPTGFQRSFYDEDDLTSVAESDVIYAFQAPPLYGRGGPTRFSGFHHSLPSSPYSSGTEGQRLPPSGAVSSEFLNGSGIAKILLLVCNVAGAGQQAVRFGPPFLMREDRNASWDQLQQGVLAKLSYLMINGVPVQDGCPLYHSAVDRALKFCRPGGPPHVKLIVEWDPKIKERVFGSIQEEVVQDAESVRSQHQQHLQQHSCTLDECFQLYTKEEQLAPDDAWMCPHCQQLQQGRVKMTLWTLPDILILHLKRFRQAGERRHKLTTLVRFPLTGLDMAPHAVKRGQSAPTSAPAPAPAASSSCPLGPGTSPWPPAWSKPRPPGPAAPPSDFLYDLYAVCNHHGGMHGGHYTAYCRNSVDGQWYCYDDSSVEPVPEGEVCTRGAYILFYQKRISIPPWSASSSVRGSTSSSMSDHWLIRLTGESKRGSLASRASSACPAPALPLTAPESPVFRHDPPEAERGGFETRPMVRGVQGRSVSMRTPTKTREGLSKVLPMRLSLGSRDRPRTAPGPNPGPAPGPEPLLHPGQLVEYLESGRRPRCTKDSIVPLMTGPPLETKEDREGGKQPAVPGSGGPPSGCLRAPAGQSRPPTERGVGPRYSSTLPRRTDPHWGLKQQDPRDGGSGSGTGHHLFWDSTLTRGRAASRACGGQREGRAKRGGGVVSRSHDRFLGFLRPGFLKRDSQQKHAREAQGRDGSPPRPWPSLSNGALNGGQPEGKANGAPRGRGGGGRQHEALPNGRVGRDNVDIRRSQSSSSIQAKPLGSAPANRKGPPAATLRVPAHTTLPRPCYSTASLGRKRPVPESSF</sequence>
<dbReference type="EMBL" id="JAFBMS010000022">
    <property type="protein sequence ID" value="KAG9343878.1"/>
    <property type="molecule type" value="Genomic_DNA"/>
</dbReference>
<evidence type="ECO:0000313" key="6">
    <source>
        <dbReference type="EMBL" id="KAG9343878.1"/>
    </source>
</evidence>
<evidence type="ECO:0000256" key="2">
    <source>
        <dbReference type="ARBA" id="ARBA00012759"/>
    </source>
</evidence>
<comment type="caution">
    <text evidence="6">The sequence shown here is derived from an EMBL/GenBank/DDBJ whole genome shotgun (WGS) entry which is preliminary data.</text>
</comment>
<dbReference type="PROSITE" id="PS00973">
    <property type="entry name" value="USP_2"/>
    <property type="match status" value="1"/>
</dbReference>
<feature type="region of interest" description="Disordered" evidence="4">
    <location>
        <begin position="134"/>
        <end position="156"/>
    </location>
</feature>
<feature type="region of interest" description="Disordered" evidence="4">
    <location>
        <begin position="522"/>
        <end position="893"/>
    </location>
</feature>
<evidence type="ECO:0000259" key="5">
    <source>
        <dbReference type="PROSITE" id="PS50235"/>
    </source>
</evidence>
<dbReference type="PANTHER" id="PTHR21646:SF20">
    <property type="entry name" value="UBIQUITIN CARBOXYL-TERMINAL HYDROLASE 43"/>
    <property type="match status" value="1"/>
</dbReference>